<accession>A0A545U8Z9</accession>
<dbReference type="OrthoDB" id="7057785at2"/>
<feature type="compositionally biased region" description="Basic residues" evidence="1">
    <location>
        <begin position="316"/>
        <end position="325"/>
    </location>
</feature>
<feature type="compositionally biased region" description="Polar residues" evidence="1">
    <location>
        <begin position="482"/>
        <end position="498"/>
    </location>
</feature>
<feature type="compositionally biased region" description="Basic and acidic residues" evidence="1">
    <location>
        <begin position="296"/>
        <end position="315"/>
    </location>
</feature>
<keyword evidence="3" id="KW-1185">Reference proteome</keyword>
<dbReference type="Proteomes" id="UP000315439">
    <property type="component" value="Unassembled WGS sequence"/>
</dbReference>
<dbReference type="AlphaFoldDB" id="A0A545U8Z9"/>
<evidence type="ECO:0000256" key="1">
    <source>
        <dbReference type="SAM" id="MobiDB-lite"/>
    </source>
</evidence>
<gene>
    <name evidence="2" type="ORF">FLL46_18685</name>
</gene>
<protein>
    <submittedName>
        <fullName evidence="2">Uncharacterized protein</fullName>
    </submittedName>
</protein>
<organism evidence="2 3">
    <name type="scientific">Aliikangiella coralliicola</name>
    <dbReference type="NCBI Taxonomy" id="2592383"/>
    <lineage>
        <taxon>Bacteria</taxon>
        <taxon>Pseudomonadati</taxon>
        <taxon>Pseudomonadota</taxon>
        <taxon>Gammaproteobacteria</taxon>
        <taxon>Oceanospirillales</taxon>
        <taxon>Pleioneaceae</taxon>
        <taxon>Aliikangiella</taxon>
    </lineage>
</organism>
<name>A0A545U8Z9_9GAMM</name>
<proteinExistence type="predicted"/>
<evidence type="ECO:0000313" key="3">
    <source>
        <dbReference type="Proteomes" id="UP000315439"/>
    </source>
</evidence>
<comment type="caution">
    <text evidence="2">The sequence shown here is derived from an EMBL/GenBank/DDBJ whole genome shotgun (WGS) entry which is preliminary data.</text>
</comment>
<feature type="region of interest" description="Disordered" evidence="1">
    <location>
        <begin position="482"/>
        <end position="501"/>
    </location>
</feature>
<sequence>MSLTKKQKVIRKLKAIREKQKTVPASRGRQRAIAGADVKPRPGFLIKPSAEQAPGVGFNAVKDMPTKRDFNTGRTLFPTHTGGGKVQYLPRKSEATARELQRGLFVSNESVTVAPANTLLKAGSVNKTSLRDFNTGRTVFATQDANGETEYLPRQSEATAQELLLGKYVLDDQVETPAVPNVVLKEKPVLDLNYRRLLYPTRDTNGETEYLPGQSEATAQELFNGRYIPEQNVPAQKIAGLANPLENRATKFDFTRQRKVYPIKNVHGKVLYLPRLSDALPDERARGIFIPDDIVNQHEQSRRKDKNDPAELAKRRADRAHRLHGKPPGGVPPYTPVHKAKDGTPLWDGVSAIRLSEQKQQSVLVQQRKQFDPYRQRMLYQTQTARGQLEWLPLHADATAKERIEGRYVAFVPPESLAVFIQQRHIDKRHFDTAKGELESYAKADIAQALEQTPQLVLHSARFVSDTAKLTPALQQASLKQSVISQDSQKQNSPSSAASHRLQQSLLDQILSLGF</sequence>
<dbReference type="EMBL" id="VIKS01000011">
    <property type="protein sequence ID" value="TQV85946.1"/>
    <property type="molecule type" value="Genomic_DNA"/>
</dbReference>
<dbReference type="RefSeq" id="WP_142932865.1">
    <property type="nucleotide sequence ID" value="NZ_ML660167.1"/>
</dbReference>
<reference evidence="2 3" key="1">
    <citation type="submission" date="2019-07" db="EMBL/GenBank/DDBJ databases">
        <title>Draft genome for Aliikangiella sp. M105.</title>
        <authorList>
            <person name="Wang G."/>
        </authorList>
    </citation>
    <scope>NUCLEOTIDE SEQUENCE [LARGE SCALE GENOMIC DNA]</scope>
    <source>
        <strain evidence="2 3">M105</strain>
    </source>
</reference>
<feature type="region of interest" description="Disordered" evidence="1">
    <location>
        <begin position="296"/>
        <end position="337"/>
    </location>
</feature>
<evidence type="ECO:0000313" key="2">
    <source>
        <dbReference type="EMBL" id="TQV85946.1"/>
    </source>
</evidence>